<evidence type="ECO:0000256" key="2">
    <source>
        <dbReference type="ARBA" id="ARBA00009773"/>
    </source>
</evidence>
<evidence type="ECO:0000256" key="6">
    <source>
        <dbReference type="SAM" id="MobiDB-lite"/>
    </source>
</evidence>
<feature type="transmembrane region" description="Helical" evidence="7">
    <location>
        <begin position="66"/>
        <end position="89"/>
    </location>
</feature>
<proteinExistence type="inferred from homology"/>
<sequence>MLHQFTAAQRRALAVLTVLALLFGAYFLRSYLVLMAVGAILAYLFHPIYRRLRRRMNAGLSATTTLLAATLMVLVPVGGILFLAIVQISQMINGVGQWMAKTDLTELGNRVLGSVNDALGRIPYLDVSLSADGIRDWVSKAAQTVGSATLSVARESVGGVAWAIASAIIFLYVFLSLLTKGDRVLALFRDLNPLGEQASDLYLERVGAMVTATVRGQFIIALCQGVAASVSLYIAGVHDGFFMFVIFLTALSFIPLGAGIVTIPIGIGMALFGNVIGGIFVVVFHLLVVTNIDNLLRPFLVPKNAHLDPALMLMAVFAGLSMFGFWGIVLGPVTMIIIVTTISVYREVYAGVAIREADDEDDGGPPGGDGGPPGADPAGAILPVLAEGTAEGSQDGSAGGSSEDAGGAGAGV</sequence>
<feature type="transmembrane region" description="Helical" evidence="7">
    <location>
        <begin position="270"/>
        <end position="292"/>
    </location>
</feature>
<dbReference type="Proteomes" id="UP000193484">
    <property type="component" value="Unassembled WGS sequence"/>
</dbReference>
<dbReference type="STRING" id="1793.AWC04_00335"/>
<comment type="subcellular location">
    <subcellularLocation>
        <location evidence="1">Membrane</location>
        <topology evidence="1">Multi-pass membrane protein</topology>
    </subcellularLocation>
</comment>
<dbReference type="GO" id="GO:0016020">
    <property type="term" value="C:membrane"/>
    <property type="evidence" value="ECO:0007669"/>
    <property type="project" value="UniProtKB-SubCell"/>
</dbReference>
<feature type="compositionally biased region" description="Low complexity" evidence="6">
    <location>
        <begin position="390"/>
        <end position="405"/>
    </location>
</feature>
<evidence type="ECO:0000313" key="9">
    <source>
        <dbReference type="Proteomes" id="UP000193484"/>
    </source>
</evidence>
<dbReference type="RefSeq" id="WP_109750652.1">
    <property type="nucleotide sequence ID" value="NZ_LQOJ01000078.1"/>
</dbReference>
<gene>
    <name evidence="8" type="ORF">AWC04_00335</name>
</gene>
<feature type="transmembrane region" description="Helical" evidence="7">
    <location>
        <begin position="12"/>
        <end position="45"/>
    </location>
</feature>
<keyword evidence="5 7" id="KW-0472">Membrane</keyword>
<dbReference type="PANTHER" id="PTHR21716:SF4">
    <property type="entry name" value="TRANSMEMBRANE PROTEIN 245"/>
    <property type="match status" value="1"/>
</dbReference>
<evidence type="ECO:0000256" key="7">
    <source>
        <dbReference type="SAM" id="Phobius"/>
    </source>
</evidence>
<name>A0A1X1QXL4_MYCFA</name>
<accession>A0A1X1QXL4</accession>
<dbReference type="InterPro" id="IPR002549">
    <property type="entry name" value="AI-2E-like"/>
</dbReference>
<dbReference type="AlphaFoldDB" id="A0A1X1QXL4"/>
<dbReference type="PANTHER" id="PTHR21716">
    <property type="entry name" value="TRANSMEMBRANE PROTEIN"/>
    <property type="match status" value="1"/>
</dbReference>
<dbReference type="EMBL" id="LQOJ01000078">
    <property type="protein sequence ID" value="ORU96075.1"/>
    <property type="molecule type" value="Genomic_DNA"/>
</dbReference>
<feature type="transmembrane region" description="Helical" evidence="7">
    <location>
        <begin position="312"/>
        <end position="345"/>
    </location>
</feature>
<keyword evidence="4 7" id="KW-1133">Transmembrane helix</keyword>
<feature type="region of interest" description="Disordered" evidence="6">
    <location>
        <begin position="357"/>
        <end position="412"/>
    </location>
</feature>
<evidence type="ECO:0000256" key="3">
    <source>
        <dbReference type="ARBA" id="ARBA00022692"/>
    </source>
</evidence>
<feature type="transmembrane region" description="Helical" evidence="7">
    <location>
        <begin position="241"/>
        <end position="263"/>
    </location>
</feature>
<evidence type="ECO:0000256" key="1">
    <source>
        <dbReference type="ARBA" id="ARBA00004141"/>
    </source>
</evidence>
<evidence type="ECO:0008006" key="10">
    <source>
        <dbReference type="Google" id="ProtNLM"/>
    </source>
</evidence>
<feature type="compositionally biased region" description="Gly residues" evidence="6">
    <location>
        <begin position="364"/>
        <end position="373"/>
    </location>
</feature>
<evidence type="ECO:0000256" key="4">
    <source>
        <dbReference type="ARBA" id="ARBA00022989"/>
    </source>
</evidence>
<comment type="similarity">
    <text evidence="2">Belongs to the autoinducer-2 exporter (AI-2E) (TC 2.A.86) family.</text>
</comment>
<feature type="non-terminal residue" evidence="8">
    <location>
        <position position="412"/>
    </location>
</feature>
<dbReference type="Pfam" id="PF01594">
    <property type="entry name" value="AI-2E_transport"/>
    <property type="match status" value="1"/>
</dbReference>
<comment type="caution">
    <text evidence="8">The sequence shown here is derived from an EMBL/GenBank/DDBJ whole genome shotgun (WGS) entry which is preliminary data.</text>
</comment>
<feature type="transmembrane region" description="Helical" evidence="7">
    <location>
        <begin position="218"/>
        <end position="235"/>
    </location>
</feature>
<reference evidence="8 9" key="1">
    <citation type="submission" date="2016-01" db="EMBL/GenBank/DDBJ databases">
        <title>The new phylogeny of the genus Mycobacterium.</title>
        <authorList>
            <person name="Tarcisio F."/>
            <person name="Conor M."/>
            <person name="Antonella G."/>
            <person name="Elisabetta G."/>
            <person name="Giulia F.S."/>
            <person name="Sara T."/>
            <person name="Anna F."/>
            <person name="Clotilde B."/>
            <person name="Roberto B."/>
            <person name="Veronica D.S."/>
            <person name="Fabio R."/>
            <person name="Monica P."/>
            <person name="Olivier J."/>
            <person name="Enrico T."/>
            <person name="Nicola S."/>
        </authorList>
    </citation>
    <scope>NUCLEOTIDE SEQUENCE [LARGE SCALE GENOMIC DNA]</scope>
    <source>
        <strain evidence="8 9">DSM 44179</strain>
    </source>
</reference>
<evidence type="ECO:0000256" key="5">
    <source>
        <dbReference type="ARBA" id="ARBA00023136"/>
    </source>
</evidence>
<keyword evidence="3 7" id="KW-0812">Transmembrane</keyword>
<dbReference type="OrthoDB" id="5348369at2"/>
<evidence type="ECO:0000313" key="8">
    <source>
        <dbReference type="EMBL" id="ORU96075.1"/>
    </source>
</evidence>
<protein>
    <recommendedName>
        <fullName evidence="10">AI-2E family transporter</fullName>
    </recommendedName>
</protein>
<keyword evidence="9" id="KW-1185">Reference proteome</keyword>
<feature type="transmembrane region" description="Helical" evidence="7">
    <location>
        <begin position="160"/>
        <end position="179"/>
    </location>
</feature>
<organism evidence="8 9">
    <name type="scientific">Mycolicibacterium fallax</name>
    <name type="common">Mycobacterium fallax</name>
    <dbReference type="NCBI Taxonomy" id="1793"/>
    <lineage>
        <taxon>Bacteria</taxon>
        <taxon>Bacillati</taxon>
        <taxon>Actinomycetota</taxon>
        <taxon>Actinomycetes</taxon>
        <taxon>Mycobacteriales</taxon>
        <taxon>Mycobacteriaceae</taxon>
        <taxon>Mycolicibacterium</taxon>
    </lineage>
</organism>